<keyword evidence="3" id="KW-1185">Reference proteome</keyword>
<evidence type="ECO:0000313" key="2">
    <source>
        <dbReference type="EMBL" id="CAJ36766.1"/>
    </source>
</evidence>
<dbReference type="KEGG" id="rci:RCIA121"/>
<proteinExistence type="predicted"/>
<sequence length="77" mass="8532">MDTCRKAATRPKGRALDDRLALAKEVRLAQPKAPPGRADEGASAARTSEHPKNRSRPTRRVGRRSAIWYYSMVIGLS</sequence>
<accession>Q0W4C7</accession>
<name>Q0W4C7_METAR</name>
<dbReference type="Proteomes" id="UP000000663">
    <property type="component" value="Chromosome"/>
</dbReference>
<evidence type="ECO:0000313" key="3">
    <source>
        <dbReference type="Proteomes" id="UP000000663"/>
    </source>
</evidence>
<dbReference type="AlphaFoldDB" id="Q0W4C7"/>
<organism evidence="2 3">
    <name type="scientific">Methanocella arvoryzae (strain DSM 22066 / NBRC 105507 / MRE50)</name>
    <dbReference type="NCBI Taxonomy" id="351160"/>
    <lineage>
        <taxon>Archaea</taxon>
        <taxon>Methanobacteriati</taxon>
        <taxon>Methanobacteriota</taxon>
        <taxon>Stenosarchaea group</taxon>
        <taxon>Methanomicrobia</taxon>
        <taxon>Methanocellales</taxon>
        <taxon>Methanocellaceae</taxon>
        <taxon>Methanocella</taxon>
    </lineage>
</organism>
<gene>
    <name evidence="2" type="ORF">RCIA121</name>
</gene>
<feature type="region of interest" description="Disordered" evidence="1">
    <location>
        <begin position="26"/>
        <end position="61"/>
    </location>
</feature>
<reference evidence="2 3" key="1">
    <citation type="journal article" date="2006" name="Science">
        <title>Genome of rice cluster I archaea -- the key methane producers in the rice rhizosphere.</title>
        <authorList>
            <person name="Erkel C."/>
            <person name="Kube M."/>
            <person name="Reinhardt R."/>
            <person name="Liesack W."/>
        </authorList>
    </citation>
    <scope>NUCLEOTIDE SEQUENCE [LARGE SCALE GENOMIC DNA]</scope>
    <source>
        <strain evidence="3">DSM 22066 / NBRC 105507 / MRE50</strain>
    </source>
</reference>
<dbReference type="EMBL" id="AM114193">
    <property type="protein sequence ID" value="CAJ36766.1"/>
    <property type="molecule type" value="Genomic_DNA"/>
</dbReference>
<evidence type="ECO:0000256" key="1">
    <source>
        <dbReference type="SAM" id="MobiDB-lite"/>
    </source>
</evidence>
<protein>
    <submittedName>
        <fullName evidence="2">Uncharacterized protein</fullName>
    </submittedName>
</protein>